<dbReference type="EMBL" id="BKCJ011193201">
    <property type="protein sequence ID" value="GFD01719.1"/>
    <property type="molecule type" value="Genomic_DNA"/>
</dbReference>
<protein>
    <submittedName>
        <fullName evidence="2">Uncharacterized protein</fullName>
    </submittedName>
</protein>
<comment type="caution">
    <text evidence="2">The sequence shown here is derived from an EMBL/GenBank/DDBJ whole genome shotgun (WGS) entry which is preliminary data.</text>
</comment>
<sequence length="80" mass="9174">MESDISVSRASLVPVSSDLSRFLMELRIQVPSSSCYFISTRSDPNRFILRRRTGGHFGPSRQNHEEKDYSPRQDSLEEPS</sequence>
<accession>A0A699SXH5</accession>
<feature type="region of interest" description="Disordered" evidence="1">
    <location>
        <begin position="50"/>
        <end position="80"/>
    </location>
</feature>
<organism evidence="2">
    <name type="scientific">Tanacetum cinerariifolium</name>
    <name type="common">Dalmatian daisy</name>
    <name type="synonym">Chrysanthemum cinerariifolium</name>
    <dbReference type="NCBI Taxonomy" id="118510"/>
    <lineage>
        <taxon>Eukaryota</taxon>
        <taxon>Viridiplantae</taxon>
        <taxon>Streptophyta</taxon>
        <taxon>Embryophyta</taxon>
        <taxon>Tracheophyta</taxon>
        <taxon>Spermatophyta</taxon>
        <taxon>Magnoliopsida</taxon>
        <taxon>eudicotyledons</taxon>
        <taxon>Gunneridae</taxon>
        <taxon>Pentapetalae</taxon>
        <taxon>asterids</taxon>
        <taxon>campanulids</taxon>
        <taxon>Asterales</taxon>
        <taxon>Asteraceae</taxon>
        <taxon>Asteroideae</taxon>
        <taxon>Anthemideae</taxon>
        <taxon>Anthemidinae</taxon>
        <taxon>Tanacetum</taxon>
    </lineage>
</organism>
<proteinExistence type="predicted"/>
<evidence type="ECO:0000256" key="1">
    <source>
        <dbReference type="SAM" id="MobiDB-lite"/>
    </source>
</evidence>
<name>A0A699SXH5_TANCI</name>
<gene>
    <name evidence="2" type="ORF">Tci_873688</name>
</gene>
<feature type="compositionally biased region" description="Basic and acidic residues" evidence="1">
    <location>
        <begin position="62"/>
        <end position="80"/>
    </location>
</feature>
<dbReference type="AlphaFoldDB" id="A0A699SXH5"/>
<evidence type="ECO:0000313" key="2">
    <source>
        <dbReference type="EMBL" id="GFD01719.1"/>
    </source>
</evidence>
<reference evidence="2" key="1">
    <citation type="journal article" date="2019" name="Sci. Rep.">
        <title>Draft genome of Tanacetum cinerariifolium, the natural source of mosquito coil.</title>
        <authorList>
            <person name="Yamashiro T."/>
            <person name="Shiraishi A."/>
            <person name="Satake H."/>
            <person name="Nakayama K."/>
        </authorList>
    </citation>
    <scope>NUCLEOTIDE SEQUENCE</scope>
</reference>